<dbReference type="EMBL" id="CP002175">
    <property type="protein sequence ID" value="ADO77337.1"/>
    <property type="molecule type" value="Genomic_DNA"/>
</dbReference>
<dbReference type="InterPro" id="IPR050902">
    <property type="entry name" value="ABC_Transporter_SBP"/>
</dbReference>
<dbReference type="Proteomes" id="UP000006866">
    <property type="component" value="Chromosome"/>
</dbReference>
<dbReference type="SUPFAM" id="SSF53807">
    <property type="entry name" value="Helical backbone' metal receptor"/>
    <property type="match status" value="1"/>
</dbReference>
<dbReference type="OrthoDB" id="9787830at2"/>
<proteinExistence type="inferred from homology"/>
<name>E3DM59_HALPG</name>
<dbReference type="PATRIC" id="fig|572479.3.peg.1211"/>
<dbReference type="AlphaFoldDB" id="E3DM59"/>
<evidence type="ECO:0000313" key="4">
    <source>
        <dbReference type="Proteomes" id="UP000006866"/>
    </source>
</evidence>
<comment type="similarity">
    <text evidence="1">Belongs to the bacterial solute-binding protein 8 family.</text>
</comment>
<evidence type="ECO:0000256" key="1">
    <source>
        <dbReference type="ARBA" id="ARBA00008814"/>
    </source>
</evidence>
<feature type="domain" description="Fe/B12 periplasmic-binding" evidence="2">
    <location>
        <begin position="55"/>
        <end position="322"/>
    </location>
</feature>
<dbReference type="STRING" id="572479.Hprae_1199"/>
<evidence type="ECO:0000313" key="3">
    <source>
        <dbReference type="EMBL" id="ADO77337.1"/>
    </source>
</evidence>
<dbReference type="eggNOG" id="COG0614">
    <property type="taxonomic scope" value="Bacteria"/>
</dbReference>
<dbReference type="PANTHER" id="PTHR30535">
    <property type="entry name" value="VITAMIN B12-BINDING PROTEIN"/>
    <property type="match status" value="1"/>
</dbReference>
<sequence>MKIIFKKGILICLILILFFSFVNPALAIGNQELNNFIEITDYRGQKIKLQKPVKKIVCLSASLSEILVALGARDKIIAWDRKSGANKLLQQKNKKILVVAENSHSLQLEAILELQPDLVIGDTMLQQDDIKKMNSFSIPVIVERASESKRVKKIINNFALIVDSPERAKRLNNFNLKFKNLIKKRLKAKQPEKVKVYWEWNKPYKTGSATSTAQLKITENGGLNICAELKGSYPQVAREFILKQDPEIILKQAARNSSQAEMKALYTKIKNRNIINLTKAAQNDRILIISWDIFSGLFSVIGDLHLAKFFYPELFEDLKPDEIYTKLLSEFLEVNKVEPVIYKK</sequence>
<keyword evidence="4" id="KW-1185">Reference proteome</keyword>
<evidence type="ECO:0000259" key="2">
    <source>
        <dbReference type="PROSITE" id="PS50983"/>
    </source>
</evidence>
<accession>E3DM59</accession>
<dbReference type="Gene3D" id="3.40.50.1980">
    <property type="entry name" value="Nitrogenase molybdenum iron protein domain"/>
    <property type="match status" value="2"/>
</dbReference>
<dbReference type="RefSeq" id="WP_014553364.1">
    <property type="nucleotide sequence ID" value="NC_017455.1"/>
</dbReference>
<organism evidence="3 4">
    <name type="scientific">Halanaerobium praevalens (strain ATCC 33744 / DSM 2228 / GSL)</name>
    <dbReference type="NCBI Taxonomy" id="572479"/>
    <lineage>
        <taxon>Bacteria</taxon>
        <taxon>Bacillati</taxon>
        <taxon>Bacillota</taxon>
        <taxon>Clostridia</taxon>
        <taxon>Halanaerobiales</taxon>
        <taxon>Halanaerobiaceae</taxon>
        <taxon>Halanaerobium</taxon>
    </lineage>
</organism>
<reference evidence="3 4" key="2">
    <citation type="journal article" date="2011" name="Stand. Genomic Sci.">
        <title>Complete genome sequence of the extremely halophilic Halanaerobium praevalens type strain (GSL).</title>
        <authorList>
            <person name="Ivanova N."/>
            <person name="Sikorski J."/>
            <person name="Chertkov O."/>
            <person name="Nolan M."/>
            <person name="Lucas S."/>
            <person name="Hammon N."/>
            <person name="Deshpande S."/>
            <person name="Cheng J.F."/>
            <person name="Tapia R."/>
            <person name="Han C."/>
            <person name="Goodwin L."/>
            <person name="Pitluck S."/>
            <person name="Huntemann M."/>
            <person name="Liolios K."/>
            <person name="Pagani I."/>
            <person name="Mavromatis K."/>
            <person name="Ovchinikova G."/>
            <person name="Pati A."/>
            <person name="Chen A."/>
            <person name="Palaniappan K."/>
            <person name="Land M."/>
            <person name="Hauser L."/>
            <person name="Brambilla E.M."/>
            <person name="Kannan K.P."/>
            <person name="Rohde M."/>
            <person name="Tindall B.J."/>
            <person name="Goker M."/>
            <person name="Detter J.C."/>
            <person name="Woyke T."/>
            <person name="Bristow J."/>
            <person name="Eisen J.A."/>
            <person name="Markowitz V."/>
            <person name="Hugenholtz P."/>
            <person name="Kyrpides N.C."/>
            <person name="Klenk H.P."/>
            <person name="Lapidus A."/>
        </authorList>
    </citation>
    <scope>NUCLEOTIDE SEQUENCE [LARGE SCALE GENOMIC DNA]</scope>
    <source>
        <strain evidence="4">ATCC 33744 / DSM 2228 / GSL</strain>
    </source>
</reference>
<dbReference type="Pfam" id="PF01497">
    <property type="entry name" value="Peripla_BP_2"/>
    <property type="match status" value="1"/>
</dbReference>
<dbReference type="PROSITE" id="PS50983">
    <property type="entry name" value="FE_B12_PBP"/>
    <property type="match status" value="1"/>
</dbReference>
<dbReference type="KEGG" id="hpk:Hprae_1199"/>
<reference evidence="4" key="1">
    <citation type="submission" date="2010-10" db="EMBL/GenBank/DDBJ databases">
        <title>The complete genome of Halanaerobium praevalens DSM 2228.</title>
        <authorList>
            <consortium name="US DOE Joint Genome Institute (JGI-PGF)"/>
            <person name="Lucas S."/>
            <person name="Copeland A."/>
            <person name="Lapidus A."/>
            <person name="Glavina del Rio T."/>
            <person name="Dalin E."/>
            <person name="Tice H."/>
            <person name="Bruce D."/>
            <person name="Goodwin L."/>
            <person name="Pitluck S."/>
            <person name="Kyrpides N."/>
            <person name="Mavromatis K."/>
            <person name="Ivanova N."/>
            <person name="Ovchinnikova G."/>
            <person name="Chertkov O."/>
            <person name="Detter J.C."/>
            <person name="Han C."/>
            <person name="Larimer F."/>
            <person name="Land M."/>
            <person name="Hauser L."/>
            <person name="Markowitz V."/>
            <person name="Cheng J.-F."/>
            <person name="Hugenholtz P."/>
            <person name="Woyke T."/>
            <person name="Wu D."/>
            <person name="Tindall B."/>
            <person name="Pomrenke H.G."/>
            <person name="Brambilla E."/>
            <person name="Klenk H.-P."/>
            <person name="Eisen J.A."/>
        </authorList>
    </citation>
    <scope>NUCLEOTIDE SEQUENCE [LARGE SCALE GENOMIC DNA]</scope>
    <source>
        <strain evidence="4">ATCC 33744 / DSM 2228 / GSL</strain>
    </source>
</reference>
<protein>
    <submittedName>
        <fullName evidence="3">Periplasmic binding protein</fullName>
    </submittedName>
</protein>
<gene>
    <name evidence="3" type="ordered locus">Hprae_1199</name>
</gene>
<dbReference type="InterPro" id="IPR002491">
    <property type="entry name" value="ABC_transptr_periplasmic_BD"/>
</dbReference>
<dbReference type="PANTHER" id="PTHR30535:SF34">
    <property type="entry name" value="MOLYBDATE-BINDING PROTEIN MOLA"/>
    <property type="match status" value="1"/>
</dbReference>
<dbReference type="HOGENOM" id="CLU_038034_2_0_9"/>